<comment type="similarity">
    <text evidence="1">Belongs to the DnaB/DnaD family.</text>
</comment>
<evidence type="ECO:0000313" key="5">
    <source>
        <dbReference type="EMBL" id="KRM18443.1"/>
    </source>
</evidence>
<evidence type="ECO:0000256" key="1">
    <source>
        <dbReference type="ARBA" id="ARBA00093462"/>
    </source>
</evidence>
<evidence type="ECO:0000259" key="3">
    <source>
        <dbReference type="Pfam" id="PF07261"/>
    </source>
</evidence>
<dbReference type="InterPro" id="IPR025400">
    <property type="entry name" value="Lin1244/Lin1753-like_N"/>
</dbReference>
<dbReference type="InterPro" id="IPR006343">
    <property type="entry name" value="DnaB/C_C"/>
</dbReference>
<dbReference type="STRING" id="1423774.FD31_GL000990"/>
<dbReference type="PANTHER" id="PTHR39196:SF1">
    <property type="entry name" value="PRIMOSOME, DNAD SUBUNIT"/>
    <property type="match status" value="1"/>
</dbReference>
<protein>
    <recommendedName>
        <fullName evidence="7">DnaD domain-containing protein</fullName>
    </recommendedName>
</protein>
<dbReference type="EMBL" id="AZFV01000002">
    <property type="protein sequence ID" value="KRM18443.1"/>
    <property type="molecule type" value="Genomic_DNA"/>
</dbReference>
<dbReference type="AlphaFoldDB" id="A0A0R1WRF9"/>
<dbReference type="InterPro" id="IPR034829">
    <property type="entry name" value="DnaD-like_sf"/>
</dbReference>
<evidence type="ECO:0000259" key="4">
    <source>
        <dbReference type="Pfam" id="PF14297"/>
    </source>
</evidence>
<feature type="region of interest" description="Disordered" evidence="2">
    <location>
        <begin position="81"/>
        <end position="108"/>
    </location>
</feature>
<dbReference type="SUPFAM" id="SSF158499">
    <property type="entry name" value="DnaD domain-like"/>
    <property type="match status" value="1"/>
</dbReference>
<evidence type="ECO:0000313" key="6">
    <source>
        <dbReference type="Proteomes" id="UP000051302"/>
    </source>
</evidence>
<sequence length="215" mass="24522">MKWDDDVRFLVADDVGASESAVDELVNKALKVDFFNKKMFDDHKILTSHGIQTRYQQAAYKKKDSSIDSKYCLISDTEKKVSDTGNSINDNDSTQSKEKETKENESKGEEIILNQNKENELAPLLKGESSFMDYYNRFAISDRQIRQTQVISAAIPFLNRGINVEELSKLMKLATQIAIQSNALTWEYVKGILKNWYKIGIRSSADVPKHKKQSV</sequence>
<feature type="compositionally biased region" description="Polar residues" evidence="2">
    <location>
        <begin position="83"/>
        <end position="94"/>
    </location>
</feature>
<keyword evidence="6" id="KW-1185">Reference proteome</keyword>
<feature type="domain" description="Lin1244/Lin1753-like N-terminal" evidence="4">
    <location>
        <begin position="2"/>
        <end position="51"/>
    </location>
</feature>
<proteinExistence type="inferred from homology"/>
<comment type="caution">
    <text evidence="5">The sequence shown here is derived from an EMBL/GenBank/DDBJ whole genome shotgun (WGS) entry which is preliminary data.</text>
</comment>
<accession>A0A0R1WRF9</accession>
<feature type="compositionally biased region" description="Basic and acidic residues" evidence="2">
    <location>
        <begin position="95"/>
        <end position="108"/>
    </location>
</feature>
<evidence type="ECO:0008006" key="7">
    <source>
        <dbReference type="Google" id="ProtNLM"/>
    </source>
</evidence>
<reference evidence="5 6" key="1">
    <citation type="journal article" date="2015" name="Genome Announc.">
        <title>Expanding the biotechnology potential of lactobacilli through comparative genomics of 213 strains and associated genera.</title>
        <authorList>
            <person name="Sun Z."/>
            <person name="Harris H.M."/>
            <person name="McCann A."/>
            <person name="Guo C."/>
            <person name="Argimon S."/>
            <person name="Zhang W."/>
            <person name="Yang X."/>
            <person name="Jeffery I.B."/>
            <person name="Cooney J.C."/>
            <person name="Kagawa T.F."/>
            <person name="Liu W."/>
            <person name="Song Y."/>
            <person name="Salvetti E."/>
            <person name="Wrobel A."/>
            <person name="Rasinkangas P."/>
            <person name="Parkhill J."/>
            <person name="Rea M.C."/>
            <person name="O'Sullivan O."/>
            <person name="Ritari J."/>
            <person name="Douillard F.P."/>
            <person name="Paul Ross R."/>
            <person name="Yang R."/>
            <person name="Briner A.E."/>
            <person name="Felis G.E."/>
            <person name="de Vos W.M."/>
            <person name="Barrangou R."/>
            <person name="Klaenhammer T.R."/>
            <person name="Caufield P.W."/>
            <person name="Cui Y."/>
            <person name="Zhang H."/>
            <person name="O'Toole P.W."/>
        </authorList>
    </citation>
    <scope>NUCLEOTIDE SEQUENCE [LARGE SCALE GENOMIC DNA]</scope>
    <source>
        <strain evidence="5 6">DSM 16982</strain>
    </source>
</reference>
<gene>
    <name evidence="5" type="ORF">FD31_GL000990</name>
</gene>
<dbReference type="Pfam" id="PF07261">
    <property type="entry name" value="DnaB_2"/>
    <property type="match status" value="1"/>
</dbReference>
<dbReference type="PATRIC" id="fig|1423774.3.peg.1032"/>
<feature type="domain" description="DnaB/C C-terminal" evidence="3">
    <location>
        <begin position="169"/>
        <end position="210"/>
    </location>
</feature>
<dbReference type="Gene3D" id="1.10.10.630">
    <property type="entry name" value="DnaD domain-like"/>
    <property type="match status" value="1"/>
</dbReference>
<dbReference type="Proteomes" id="UP000051302">
    <property type="component" value="Unassembled WGS sequence"/>
</dbReference>
<dbReference type="PANTHER" id="PTHR39196">
    <property type="entry name" value="PRIMOSOME, DNAD SUBUNIT"/>
    <property type="match status" value="1"/>
</dbReference>
<dbReference type="NCBIfam" id="TIGR01446">
    <property type="entry name" value="DnaD_dom"/>
    <property type="match status" value="1"/>
</dbReference>
<evidence type="ECO:0000256" key="2">
    <source>
        <dbReference type="SAM" id="MobiDB-lite"/>
    </source>
</evidence>
<name>A0A0R1WRF9_9LACO</name>
<dbReference type="Pfam" id="PF14297">
    <property type="entry name" value="Lin1244_N"/>
    <property type="match status" value="1"/>
</dbReference>
<organism evidence="5 6">
    <name type="scientific">Companilactobacillus nantensis DSM 16982</name>
    <dbReference type="NCBI Taxonomy" id="1423774"/>
    <lineage>
        <taxon>Bacteria</taxon>
        <taxon>Bacillati</taxon>
        <taxon>Bacillota</taxon>
        <taxon>Bacilli</taxon>
        <taxon>Lactobacillales</taxon>
        <taxon>Lactobacillaceae</taxon>
        <taxon>Companilactobacillus</taxon>
    </lineage>
</organism>